<dbReference type="Gramene" id="TraesCS7D03G0422300.1">
    <property type="protein sequence ID" value="TraesCS7D03G0422300.1.CDS"/>
    <property type="gene ID" value="TraesCS7D03G0422300"/>
</dbReference>
<organism evidence="2">
    <name type="scientific">Triticum aestivum</name>
    <name type="common">Wheat</name>
    <dbReference type="NCBI Taxonomy" id="4565"/>
    <lineage>
        <taxon>Eukaryota</taxon>
        <taxon>Viridiplantae</taxon>
        <taxon>Streptophyta</taxon>
        <taxon>Embryophyta</taxon>
        <taxon>Tracheophyta</taxon>
        <taxon>Spermatophyta</taxon>
        <taxon>Magnoliopsida</taxon>
        <taxon>Liliopsida</taxon>
        <taxon>Poales</taxon>
        <taxon>Poaceae</taxon>
        <taxon>BOP clade</taxon>
        <taxon>Pooideae</taxon>
        <taxon>Triticodae</taxon>
        <taxon>Triticeae</taxon>
        <taxon>Triticinae</taxon>
        <taxon>Triticum</taxon>
    </lineage>
</organism>
<keyword evidence="3" id="KW-1185">Reference proteome</keyword>
<sequence length="448" mass="50411">MARRAVVNSEPVRFSNQDTQQHRVSFNCAPPLHLELKQRAVFSVGVGRFAAFVPPPWPRAAASEAKLAASMLGGEDRISALPDGVLQHVLGFLPARDAVQTSVLAGRWRHAWRSIRRLHLSPDDGWDSDKPEHLKDFFDALLSPGDHDSILEEAKLDFDDWSKITRTPKLGSDEFCPAKLRKLEFTEMVLEGDVLDFASCPALEDLKMADCRLHLDKISSQSVKRLNIDSCYFFCDCRPSISMHSLVWLLLDSCIVPFLESMPSLETAFVKPAAYSRDCCIRGAFKECCGICAECTGDGDHGSRCVLLGALFGRDLRWCPTFSNLKTLLLNEWCVATDFRALLCILEHSPVLEKLILRLSKRREFITVLSYPLEKLPAISKHLNIVEIRCGDVDGRVCRILKLLSRFVSAMQINIKLVAQLSTCFSFETWLWHFPANDDDECNIIVQG</sequence>
<dbReference type="InterPro" id="IPR032675">
    <property type="entry name" value="LRR_dom_sf"/>
</dbReference>
<dbReference type="SUPFAM" id="SSF81383">
    <property type="entry name" value="F-box domain"/>
    <property type="match status" value="1"/>
</dbReference>
<dbReference type="Gramene" id="TraesCAD_scaffold_168137_01G000100.1">
    <property type="protein sequence ID" value="TraesCAD_scaffold_168137_01G000100.1"/>
    <property type="gene ID" value="TraesCAD_scaffold_168137_01G000100"/>
</dbReference>
<dbReference type="Gramene" id="TraesCS7D02G188700.1">
    <property type="protein sequence ID" value="TraesCS7D02G188700.1"/>
    <property type="gene ID" value="TraesCS7D02G188700"/>
</dbReference>
<dbReference type="Proteomes" id="UP000019116">
    <property type="component" value="Chromosome 7D"/>
</dbReference>
<dbReference type="EnsemblPlants" id="TraesCS7D02G188700.1">
    <property type="protein sequence ID" value="TraesCS7D02G188700.1"/>
    <property type="gene ID" value="TraesCS7D02G188700"/>
</dbReference>
<dbReference type="Gramene" id="TraesCLE_scaffold_008815_01G000100.1">
    <property type="protein sequence ID" value="TraesCLE_scaffold_008815_01G000100.1"/>
    <property type="gene ID" value="TraesCLE_scaffold_008815_01G000100"/>
</dbReference>
<evidence type="ECO:0000313" key="2">
    <source>
        <dbReference type="EnsemblPlants" id="TraesCS7D02G188700.1"/>
    </source>
</evidence>
<evidence type="ECO:0000313" key="3">
    <source>
        <dbReference type="Proteomes" id="UP000019116"/>
    </source>
</evidence>
<dbReference type="STRING" id="4565.A0A3B6TC03"/>
<dbReference type="InterPro" id="IPR036047">
    <property type="entry name" value="F-box-like_dom_sf"/>
</dbReference>
<dbReference type="Gramene" id="TraesROB_scaffold_230512_01G000100.1">
    <property type="protein sequence ID" value="TraesROB_scaffold_230512_01G000100.1"/>
    <property type="gene ID" value="TraesROB_scaffold_230512_01G000100"/>
</dbReference>
<dbReference type="Gramene" id="TraesPARA_EIv1.0_2547550.1">
    <property type="protein sequence ID" value="TraesPARA_EIv1.0_2547550.1.CDS"/>
    <property type="gene ID" value="TraesPARA_EIv1.0_2547550"/>
</dbReference>
<dbReference type="Gramene" id="TraesWEE_scaffold_268698_01G000100.1">
    <property type="protein sequence ID" value="TraesWEE_scaffold_268698_01G000100.1"/>
    <property type="gene ID" value="TraesWEE_scaffold_268698_01G000100"/>
</dbReference>
<dbReference type="CDD" id="cd22160">
    <property type="entry name" value="F-box_AtFBL13-like"/>
    <property type="match status" value="1"/>
</dbReference>
<reference evidence="2" key="1">
    <citation type="submission" date="2018-08" db="EMBL/GenBank/DDBJ databases">
        <authorList>
            <person name="Rossello M."/>
        </authorList>
    </citation>
    <scope>NUCLEOTIDE SEQUENCE [LARGE SCALE GENOMIC DNA]</scope>
    <source>
        <strain evidence="2">cv. Chinese Spring</strain>
    </source>
</reference>
<feature type="domain" description="F-box" evidence="1">
    <location>
        <begin position="78"/>
        <end position="118"/>
    </location>
</feature>
<proteinExistence type="predicted"/>
<dbReference type="InterPro" id="IPR053197">
    <property type="entry name" value="F-box_SCFL_complex_component"/>
</dbReference>
<name>A0A3B6TC03_WHEAT</name>
<dbReference type="Gene3D" id="3.80.10.10">
    <property type="entry name" value="Ribonuclease Inhibitor"/>
    <property type="match status" value="1"/>
</dbReference>
<reference evidence="2" key="2">
    <citation type="submission" date="2018-10" db="UniProtKB">
        <authorList>
            <consortium name="EnsemblPlants"/>
        </authorList>
    </citation>
    <scope>IDENTIFICATION</scope>
</reference>
<dbReference type="OMA" id="SDEFCPA"/>
<dbReference type="InterPro" id="IPR053781">
    <property type="entry name" value="F-box_AtFBL13-like"/>
</dbReference>
<dbReference type="SUPFAM" id="SSF52058">
    <property type="entry name" value="L domain-like"/>
    <property type="match status" value="1"/>
</dbReference>
<dbReference type="Pfam" id="PF00646">
    <property type="entry name" value="F-box"/>
    <property type="match status" value="1"/>
</dbReference>
<protein>
    <recommendedName>
        <fullName evidence="1">F-box domain-containing protein</fullName>
    </recommendedName>
</protein>
<dbReference type="InterPro" id="IPR001810">
    <property type="entry name" value="F-box_dom"/>
</dbReference>
<evidence type="ECO:0000259" key="1">
    <source>
        <dbReference type="Pfam" id="PF00646"/>
    </source>
</evidence>
<accession>A0A3B6TC03</accession>
<dbReference type="PANTHER" id="PTHR34223">
    <property type="entry name" value="OS11G0201299 PROTEIN"/>
    <property type="match status" value="1"/>
</dbReference>
<dbReference type="PANTHER" id="PTHR34223:SF119">
    <property type="entry name" value="F-BOX DOMAIN-CONTAINING PROTEIN"/>
    <property type="match status" value="1"/>
</dbReference>
<dbReference type="AlphaFoldDB" id="A0A3B6TC03"/>